<dbReference type="PATRIC" id="fig|67356.5.peg.5732"/>
<name>A0A0L8L2Y1_9ACTN</name>
<dbReference type="AlphaFoldDB" id="A0A0L8L2Y1"/>
<organism evidence="1 2">
    <name type="scientific">Streptomyces resistomycificus</name>
    <dbReference type="NCBI Taxonomy" id="67356"/>
    <lineage>
        <taxon>Bacteria</taxon>
        <taxon>Bacillati</taxon>
        <taxon>Actinomycetota</taxon>
        <taxon>Actinomycetes</taxon>
        <taxon>Kitasatosporales</taxon>
        <taxon>Streptomycetaceae</taxon>
        <taxon>Streptomyces</taxon>
        <taxon>Streptomyces aurantiacus group</taxon>
    </lineage>
</organism>
<protein>
    <submittedName>
        <fullName evidence="1">Uncharacterized protein</fullName>
    </submittedName>
</protein>
<dbReference type="EMBL" id="LGUS01000183">
    <property type="protein sequence ID" value="KOG32475.1"/>
    <property type="molecule type" value="Genomic_DNA"/>
</dbReference>
<reference evidence="2" key="1">
    <citation type="submission" date="2015-07" db="EMBL/GenBank/DDBJ databases">
        <authorList>
            <person name="Ju K.-S."/>
            <person name="Doroghazi J.R."/>
            <person name="Metcalf W.W."/>
        </authorList>
    </citation>
    <scope>NUCLEOTIDE SEQUENCE [LARGE SCALE GENOMIC DNA]</scope>
    <source>
        <strain evidence="2">NRRL 2290</strain>
    </source>
</reference>
<comment type="caution">
    <text evidence="1">The sequence shown here is derived from an EMBL/GenBank/DDBJ whole genome shotgun (WGS) entry which is preliminary data.</text>
</comment>
<proteinExistence type="predicted"/>
<gene>
    <name evidence="1" type="ORF">ADK37_26760</name>
</gene>
<sequence length="62" mass="6267">MVAAGEGVVAAPTAAVFVAPAPSAFDEQPVIRAAVATSPPVRTALRCGMPTLPMICCFLPVE</sequence>
<keyword evidence="2" id="KW-1185">Reference proteome</keyword>
<evidence type="ECO:0000313" key="1">
    <source>
        <dbReference type="EMBL" id="KOG32475.1"/>
    </source>
</evidence>
<evidence type="ECO:0000313" key="2">
    <source>
        <dbReference type="Proteomes" id="UP000037251"/>
    </source>
</evidence>
<dbReference type="Proteomes" id="UP000037251">
    <property type="component" value="Unassembled WGS sequence"/>
</dbReference>
<accession>A0A0L8L2Y1</accession>